<comment type="caution">
    <text evidence="1">The sequence shown here is derived from an EMBL/GenBank/DDBJ whole genome shotgun (WGS) entry which is preliminary data.</text>
</comment>
<evidence type="ECO:0000313" key="1">
    <source>
        <dbReference type="EMBL" id="RXH87479.1"/>
    </source>
</evidence>
<dbReference type="Gene3D" id="2.60.120.260">
    <property type="entry name" value="Galactose-binding domain-like"/>
    <property type="match status" value="1"/>
</dbReference>
<dbReference type="Proteomes" id="UP000290289">
    <property type="component" value="Chromosome 10"/>
</dbReference>
<accession>A0A498IVU2</accession>
<protein>
    <submittedName>
        <fullName evidence="1">Uncharacterized protein</fullName>
    </submittedName>
</protein>
<sequence>MVCFNSGHCFSLYNCLVKPHKPQYRGGIIVNPELNLGVKGWSTFGNAKIQHRESEGNKFIVAHSRNQPHDSISQKTYLQRSKLYTFSGT</sequence>
<dbReference type="AlphaFoldDB" id="A0A498IVU2"/>
<proteinExistence type="predicted"/>
<reference evidence="1 2" key="1">
    <citation type="submission" date="2018-10" db="EMBL/GenBank/DDBJ databases">
        <title>A high-quality apple genome assembly.</title>
        <authorList>
            <person name="Hu J."/>
        </authorList>
    </citation>
    <scope>NUCLEOTIDE SEQUENCE [LARGE SCALE GENOMIC DNA]</scope>
    <source>
        <strain evidence="2">cv. HFTH1</strain>
        <tissue evidence="1">Young leaf</tissue>
    </source>
</reference>
<evidence type="ECO:0000313" key="2">
    <source>
        <dbReference type="Proteomes" id="UP000290289"/>
    </source>
</evidence>
<keyword evidence="2" id="KW-1185">Reference proteome</keyword>
<dbReference type="STRING" id="3750.A0A498IVU2"/>
<gene>
    <name evidence="1" type="ORF">DVH24_034379</name>
</gene>
<organism evidence="1 2">
    <name type="scientific">Malus domestica</name>
    <name type="common">Apple</name>
    <name type="synonym">Pyrus malus</name>
    <dbReference type="NCBI Taxonomy" id="3750"/>
    <lineage>
        <taxon>Eukaryota</taxon>
        <taxon>Viridiplantae</taxon>
        <taxon>Streptophyta</taxon>
        <taxon>Embryophyta</taxon>
        <taxon>Tracheophyta</taxon>
        <taxon>Spermatophyta</taxon>
        <taxon>Magnoliopsida</taxon>
        <taxon>eudicotyledons</taxon>
        <taxon>Gunneridae</taxon>
        <taxon>Pentapetalae</taxon>
        <taxon>rosids</taxon>
        <taxon>fabids</taxon>
        <taxon>Rosales</taxon>
        <taxon>Rosaceae</taxon>
        <taxon>Amygdaloideae</taxon>
        <taxon>Maleae</taxon>
        <taxon>Malus</taxon>
    </lineage>
</organism>
<dbReference type="EMBL" id="RDQH01000336">
    <property type="protein sequence ID" value="RXH87479.1"/>
    <property type="molecule type" value="Genomic_DNA"/>
</dbReference>
<name>A0A498IVU2_MALDO</name>